<dbReference type="InterPro" id="IPR050287">
    <property type="entry name" value="MTA/SAH_deaminase"/>
</dbReference>
<feature type="binding site" evidence="4">
    <location>
        <position position="301"/>
    </location>
    <ligand>
        <name>substrate</name>
    </ligand>
</feature>
<sequence>MAWKLLYNGTIITSNVKDEVIENGAIGFEDGKIIYVGETPEDKSSYNETVDLRGNYVLPGLVNTHGHTPMSLLRGYADDLHLQTWLENKIWPLEAKYTPEHAKWGARLSILEMIRTGTTTFVDMYDNMDEVAKAVEEAGIRGVLCRGVIGFGSEELRQSKLEEAAAFAKNWNHAADGRITTMLSPHSPYTCSPEYITHIIDRSAELNVPLHTHMSETKYEVDQNIEEFGVTPVAHLDKLGFFDRPSLVAHAVHVDGEDIEILARKDVKVSHNIISNLKLGSGIAPIGNMLAKGVTVSLGTDSVASNNNLDLFEELKAVATVHKGAAQDATAVTARQALRMATVSGAASVWLDERIGSLEAGKDADLIVVDSNQSFYYPKHNPISHLVYSGSGRDVRDVYVKGKQIMANRQFMTIDEEKVLYEANRMSRILTE</sequence>
<dbReference type="GO" id="GO:0046872">
    <property type="term" value="F:metal ion binding"/>
    <property type="evidence" value="ECO:0007669"/>
    <property type="project" value="UniProtKB-KW"/>
</dbReference>
<dbReference type="Pfam" id="PF01979">
    <property type="entry name" value="Amidohydro_1"/>
    <property type="match status" value="1"/>
</dbReference>
<dbReference type="InterPro" id="IPR011059">
    <property type="entry name" value="Metal-dep_hydrolase_composite"/>
</dbReference>
<feature type="domain" description="Amidohydrolase-related" evidence="5">
    <location>
        <begin position="56"/>
        <end position="404"/>
    </location>
</feature>
<comment type="similarity">
    <text evidence="4">Belongs to the metallo-dependent hydrolases superfamily. MTA/SAH deaminase family.</text>
</comment>
<dbReference type="GO" id="GO:0050270">
    <property type="term" value="F:S-adenosylhomocysteine deaminase activity"/>
    <property type="evidence" value="ECO:0007669"/>
    <property type="project" value="UniProtKB-UniRule"/>
</dbReference>
<comment type="function">
    <text evidence="4">Catalyzes the deamination of 5-methylthioadenosine and S-adenosyl-L-homocysteine into 5-methylthioinosine and S-inosyl-L-homocysteine, respectively. Is also able to deaminate adenosine.</text>
</comment>
<reference evidence="7" key="1">
    <citation type="submission" date="2018-12" db="EMBL/GenBank/DDBJ databases">
        <title>Bacillus chawlae sp. nov., Bacillus glennii sp. nov., and Bacillus saganii sp. nov. Isolated from the Vehicle Assembly Building at Kennedy Space Center where the Viking Spacecraft were Assembled.</title>
        <authorList>
            <person name="Seuylemezian A."/>
            <person name="Vaishampayan P."/>
        </authorList>
    </citation>
    <scope>NUCLEOTIDE SEQUENCE [LARGE SCALE GENOMIC DNA]</scope>
    <source>
        <strain evidence="7">DSM 13966</strain>
    </source>
</reference>
<evidence type="ECO:0000313" key="6">
    <source>
        <dbReference type="EMBL" id="RSD24119.1"/>
    </source>
</evidence>
<keyword evidence="3 4" id="KW-0862">Zinc</keyword>
<comment type="catalytic activity">
    <reaction evidence="4">
        <text>S-adenosyl-L-homocysteine + H2O + H(+) = S-inosyl-L-homocysteine + NH4(+)</text>
        <dbReference type="Rhea" id="RHEA:20716"/>
        <dbReference type="ChEBI" id="CHEBI:15377"/>
        <dbReference type="ChEBI" id="CHEBI:15378"/>
        <dbReference type="ChEBI" id="CHEBI:28938"/>
        <dbReference type="ChEBI" id="CHEBI:57856"/>
        <dbReference type="ChEBI" id="CHEBI:57985"/>
        <dbReference type="EC" id="3.5.4.28"/>
    </reaction>
</comment>
<dbReference type="RefSeq" id="WP_125481742.1">
    <property type="nucleotide sequence ID" value="NZ_RSFW01000025.1"/>
</dbReference>
<evidence type="ECO:0000256" key="2">
    <source>
        <dbReference type="ARBA" id="ARBA00022801"/>
    </source>
</evidence>
<dbReference type="Gene3D" id="3.20.20.140">
    <property type="entry name" value="Metal-dependent hydrolases"/>
    <property type="match status" value="1"/>
</dbReference>
<feature type="binding site" evidence="4">
    <location>
        <position position="146"/>
    </location>
    <ligand>
        <name>substrate</name>
    </ligand>
</feature>
<comment type="cofactor">
    <cofactor evidence="4">
        <name>Zn(2+)</name>
        <dbReference type="ChEBI" id="CHEBI:29105"/>
    </cofactor>
    <text evidence="4">Binds 1 zinc ion per subunit.</text>
</comment>
<accession>A0A427TK28</accession>
<evidence type="ECO:0000256" key="4">
    <source>
        <dbReference type="HAMAP-Rule" id="MF_01281"/>
    </source>
</evidence>
<keyword evidence="1 4" id="KW-0479">Metal-binding</keyword>
<name>A0A427TK28_9BACI</name>
<feature type="binding site" evidence="4">
    <location>
        <position position="186"/>
    </location>
    <ligand>
        <name>substrate</name>
    </ligand>
</feature>
<dbReference type="EMBL" id="RSFW01000025">
    <property type="protein sequence ID" value="RSD24119.1"/>
    <property type="molecule type" value="Genomic_DNA"/>
</dbReference>
<dbReference type="FunFam" id="3.20.20.140:FF:000014">
    <property type="entry name" value="5-methylthioadenosine/S-adenosylhomocysteine deaminase"/>
    <property type="match status" value="1"/>
</dbReference>
<evidence type="ECO:0000313" key="7">
    <source>
        <dbReference type="Proteomes" id="UP000279911"/>
    </source>
</evidence>
<proteinExistence type="inferred from homology"/>
<feature type="binding site" evidence="4">
    <location>
        <position position="301"/>
    </location>
    <ligand>
        <name>Zn(2+)</name>
        <dbReference type="ChEBI" id="CHEBI:29105"/>
    </ligand>
</feature>
<comment type="catalytic activity">
    <reaction evidence="4">
        <text>S-methyl-5'-thioadenosine + H2O + H(+) = S-methyl-5'-thioinosine + NH4(+)</text>
        <dbReference type="Rhea" id="RHEA:25025"/>
        <dbReference type="ChEBI" id="CHEBI:15377"/>
        <dbReference type="ChEBI" id="CHEBI:15378"/>
        <dbReference type="ChEBI" id="CHEBI:17509"/>
        <dbReference type="ChEBI" id="CHEBI:28938"/>
        <dbReference type="ChEBI" id="CHEBI:48595"/>
        <dbReference type="EC" id="3.5.4.31"/>
    </reaction>
</comment>
<dbReference type="InterPro" id="IPR023512">
    <property type="entry name" value="Deaminase_MtaD/DadD"/>
</dbReference>
<dbReference type="EC" id="3.5.4.28" evidence="4"/>
<dbReference type="EC" id="3.5.4.31" evidence="4"/>
<dbReference type="PANTHER" id="PTHR43794:SF11">
    <property type="entry name" value="AMIDOHYDROLASE-RELATED DOMAIN-CONTAINING PROTEIN"/>
    <property type="match status" value="1"/>
</dbReference>
<dbReference type="CDD" id="cd01298">
    <property type="entry name" value="ATZ_TRZ_like"/>
    <property type="match status" value="1"/>
</dbReference>
<comment type="caution">
    <text evidence="4">Lacks conserved residue(s) required for the propagation of feature annotation.</text>
</comment>
<gene>
    <name evidence="4" type="primary">mtaD</name>
    <name evidence="6" type="ORF">EJA10_19700</name>
</gene>
<dbReference type="HAMAP" id="MF_01281">
    <property type="entry name" value="MTA_SAH_deamin"/>
    <property type="match status" value="1"/>
</dbReference>
<organism evidence="6 7">
    <name type="scientific">Mesobacillus subterraneus</name>
    <dbReference type="NCBI Taxonomy" id="285983"/>
    <lineage>
        <taxon>Bacteria</taxon>
        <taxon>Bacillati</taxon>
        <taxon>Bacillota</taxon>
        <taxon>Bacilli</taxon>
        <taxon>Bacillales</taxon>
        <taxon>Bacillaceae</taxon>
        <taxon>Mesobacillus</taxon>
    </lineage>
</organism>
<dbReference type="GO" id="GO:0090614">
    <property type="term" value="F:5'-methylthioadenosine deaminase activity"/>
    <property type="evidence" value="ECO:0007669"/>
    <property type="project" value="UniProtKB-UniRule"/>
</dbReference>
<evidence type="ECO:0000256" key="1">
    <source>
        <dbReference type="ARBA" id="ARBA00022723"/>
    </source>
</evidence>
<feature type="binding site" evidence="4">
    <location>
        <position position="65"/>
    </location>
    <ligand>
        <name>Zn(2+)</name>
        <dbReference type="ChEBI" id="CHEBI:29105"/>
    </ligand>
</feature>
<comment type="caution">
    <text evidence="6">The sequence shown here is derived from an EMBL/GenBank/DDBJ whole genome shotgun (WGS) entry which is preliminary data.</text>
</comment>
<feature type="binding site" evidence="4">
    <location>
        <position position="94"/>
    </location>
    <ligand>
        <name>substrate</name>
    </ligand>
</feature>
<feature type="binding site" evidence="4">
    <location>
        <position position="216"/>
    </location>
    <ligand>
        <name>substrate</name>
    </ligand>
</feature>
<dbReference type="Proteomes" id="UP000279911">
    <property type="component" value="Unassembled WGS sequence"/>
</dbReference>
<dbReference type="InterPro" id="IPR006680">
    <property type="entry name" value="Amidohydro-rel"/>
</dbReference>
<keyword evidence="2 4" id="KW-0378">Hydrolase</keyword>
<dbReference type="OrthoDB" id="9807210at2"/>
<protein>
    <recommendedName>
        <fullName evidence="4">5-methylthioadenosine/S-adenosylhomocysteine deaminase</fullName>
        <shortName evidence="4">MTA/SAH deaminase</shortName>
        <ecNumber evidence="4">3.5.4.28</ecNumber>
        <ecNumber evidence="4">3.5.4.31</ecNumber>
    </recommendedName>
</protein>
<evidence type="ECO:0000256" key="3">
    <source>
        <dbReference type="ARBA" id="ARBA00022833"/>
    </source>
</evidence>
<evidence type="ECO:0000259" key="5">
    <source>
        <dbReference type="Pfam" id="PF01979"/>
    </source>
</evidence>
<dbReference type="SUPFAM" id="SSF51556">
    <property type="entry name" value="Metallo-dependent hydrolases"/>
    <property type="match status" value="1"/>
</dbReference>
<dbReference type="AlphaFoldDB" id="A0A427TK28"/>
<dbReference type="Gene3D" id="2.30.40.10">
    <property type="entry name" value="Urease, subunit C, domain 1"/>
    <property type="match status" value="1"/>
</dbReference>
<dbReference type="SUPFAM" id="SSF51338">
    <property type="entry name" value="Composite domain of metallo-dependent hydrolases"/>
    <property type="match status" value="1"/>
</dbReference>
<feature type="binding site" evidence="4">
    <location>
        <position position="213"/>
    </location>
    <ligand>
        <name>Zn(2+)</name>
        <dbReference type="ChEBI" id="CHEBI:29105"/>
    </ligand>
</feature>
<dbReference type="InterPro" id="IPR032466">
    <property type="entry name" value="Metal_Hydrolase"/>
</dbReference>
<dbReference type="PANTHER" id="PTHR43794">
    <property type="entry name" value="AMINOHYDROLASE SSNA-RELATED"/>
    <property type="match status" value="1"/>
</dbReference>
<feature type="binding site" evidence="4">
    <location>
        <position position="67"/>
    </location>
    <ligand>
        <name>Zn(2+)</name>
        <dbReference type="ChEBI" id="CHEBI:29105"/>
    </ligand>
</feature>